<evidence type="ECO:0000259" key="2">
    <source>
        <dbReference type="Pfam" id="PF13438"/>
    </source>
</evidence>
<dbReference type="EMBL" id="UINC01018941">
    <property type="protein sequence ID" value="SVA79915.1"/>
    <property type="molecule type" value="Genomic_DNA"/>
</dbReference>
<proteinExistence type="predicted"/>
<feature type="domain" description="DNA polymerase Y-family little finger" evidence="1">
    <location>
        <begin position="10"/>
        <end position="126"/>
    </location>
</feature>
<organism evidence="3">
    <name type="scientific">marine metagenome</name>
    <dbReference type="NCBI Taxonomy" id="408172"/>
    <lineage>
        <taxon>unclassified sequences</taxon>
        <taxon>metagenomes</taxon>
        <taxon>ecological metagenomes</taxon>
    </lineage>
</organism>
<dbReference type="InterPro" id="IPR036775">
    <property type="entry name" value="DNA_pol_Y-fam_lit_finger_sf"/>
</dbReference>
<sequence>FSMDTHPVRKKNICTSRSFGVNVKTFRLIQEAITTHAARCAEKLRSEKSCARYVSVILNTNPFNTSGEHYNGYKSFALGTPTNDTVEIIQTAHNLLKSIYKKGLTYKKAGVIVGDIIPENQVQLNLFDIDRNHHKRKNLYSTVDIINQTMGRDKVQILGQGITRRWSLRKEKLSPCYTTRWDDLLQVNC</sequence>
<feature type="non-terminal residue" evidence="3">
    <location>
        <position position="1"/>
    </location>
</feature>
<protein>
    <recommendedName>
        <fullName evidence="4">DUF4113 domain-containing protein</fullName>
    </recommendedName>
</protein>
<evidence type="ECO:0000313" key="3">
    <source>
        <dbReference type="EMBL" id="SVA79915.1"/>
    </source>
</evidence>
<dbReference type="SUPFAM" id="SSF100879">
    <property type="entry name" value="Lesion bypass DNA polymerase (Y-family), little finger domain"/>
    <property type="match status" value="1"/>
</dbReference>
<gene>
    <name evidence="3" type="ORF">METZ01_LOCUS132769</name>
</gene>
<dbReference type="InterPro" id="IPR017961">
    <property type="entry name" value="DNA_pol_Y-fam_little_finger"/>
</dbReference>
<dbReference type="GO" id="GO:0006281">
    <property type="term" value="P:DNA repair"/>
    <property type="evidence" value="ECO:0007669"/>
    <property type="project" value="InterPro"/>
</dbReference>
<dbReference type="AlphaFoldDB" id="A0A381YSC9"/>
<name>A0A381YSC9_9ZZZZ</name>
<dbReference type="InterPro" id="IPR025188">
    <property type="entry name" value="DUF4113"/>
</dbReference>
<feature type="domain" description="DUF4113" evidence="2">
    <location>
        <begin position="138"/>
        <end position="187"/>
    </location>
</feature>
<accession>A0A381YSC9</accession>
<dbReference type="Pfam" id="PF13438">
    <property type="entry name" value="DUF4113"/>
    <property type="match status" value="1"/>
</dbReference>
<dbReference type="Gene3D" id="3.30.1490.100">
    <property type="entry name" value="DNA polymerase, Y-family, little finger domain"/>
    <property type="match status" value="1"/>
</dbReference>
<evidence type="ECO:0008006" key="4">
    <source>
        <dbReference type="Google" id="ProtNLM"/>
    </source>
</evidence>
<dbReference type="GO" id="GO:0003684">
    <property type="term" value="F:damaged DNA binding"/>
    <property type="evidence" value="ECO:0007669"/>
    <property type="project" value="InterPro"/>
</dbReference>
<reference evidence="3" key="1">
    <citation type="submission" date="2018-05" db="EMBL/GenBank/DDBJ databases">
        <authorList>
            <person name="Lanie J.A."/>
            <person name="Ng W.-L."/>
            <person name="Kazmierczak K.M."/>
            <person name="Andrzejewski T.M."/>
            <person name="Davidsen T.M."/>
            <person name="Wayne K.J."/>
            <person name="Tettelin H."/>
            <person name="Glass J.I."/>
            <person name="Rusch D."/>
            <person name="Podicherti R."/>
            <person name="Tsui H.-C.T."/>
            <person name="Winkler M.E."/>
        </authorList>
    </citation>
    <scope>NUCLEOTIDE SEQUENCE</scope>
</reference>
<evidence type="ECO:0000259" key="1">
    <source>
        <dbReference type="Pfam" id="PF11799"/>
    </source>
</evidence>
<dbReference type="Pfam" id="PF11799">
    <property type="entry name" value="IMS_C"/>
    <property type="match status" value="1"/>
</dbReference>